<comment type="caution">
    <text evidence="2">The sequence shown here is derived from an EMBL/GenBank/DDBJ whole genome shotgun (WGS) entry which is preliminary data.</text>
</comment>
<name>A0AAD8Z9N4_9TELE</name>
<keyword evidence="3" id="KW-1185">Reference proteome</keyword>
<proteinExistence type="predicted"/>
<evidence type="ECO:0000256" key="1">
    <source>
        <dbReference type="SAM" id="MobiDB-lite"/>
    </source>
</evidence>
<dbReference type="AlphaFoldDB" id="A0AAD8Z9N4"/>
<gene>
    <name evidence="2" type="ORF">P4O66_001134</name>
</gene>
<dbReference type="Proteomes" id="UP001239994">
    <property type="component" value="Unassembled WGS sequence"/>
</dbReference>
<protein>
    <submittedName>
        <fullName evidence="2">Uncharacterized protein</fullName>
    </submittedName>
</protein>
<organism evidence="2 3">
    <name type="scientific">Electrophorus voltai</name>
    <dbReference type="NCBI Taxonomy" id="2609070"/>
    <lineage>
        <taxon>Eukaryota</taxon>
        <taxon>Metazoa</taxon>
        <taxon>Chordata</taxon>
        <taxon>Craniata</taxon>
        <taxon>Vertebrata</taxon>
        <taxon>Euteleostomi</taxon>
        <taxon>Actinopterygii</taxon>
        <taxon>Neopterygii</taxon>
        <taxon>Teleostei</taxon>
        <taxon>Ostariophysi</taxon>
        <taxon>Gymnotiformes</taxon>
        <taxon>Gymnotoidei</taxon>
        <taxon>Gymnotidae</taxon>
        <taxon>Electrophorus</taxon>
    </lineage>
</organism>
<accession>A0AAD8Z9N4</accession>
<evidence type="ECO:0000313" key="2">
    <source>
        <dbReference type="EMBL" id="KAK1795643.1"/>
    </source>
</evidence>
<feature type="region of interest" description="Disordered" evidence="1">
    <location>
        <begin position="1"/>
        <end position="25"/>
    </location>
</feature>
<sequence length="110" mass="12465">MLRECFGPSHRVPSSPVQQPSRQTARDLGLLPEAELDYIKTLLSKLKDGKPLVLLSLMVTLSEYDREDELVGEIHYAVLYLQYLTCPKPHDLVKIHACSCQPSETRYPAL</sequence>
<dbReference type="EMBL" id="JAROKS010000015">
    <property type="protein sequence ID" value="KAK1795643.1"/>
    <property type="molecule type" value="Genomic_DNA"/>
</dbReference>
<reference evidence="2" key="1">
    <citation type="submission" date="2023-03" db="EMBL/GenBank/DDBJ databases">
        <title>Electrophorus voltai genome.</title>
        <authorList>
            <person name="Bian C."/>
        </authorList>
    </citation>
    <scope>NUCLEOTIDE SEQUENCE</scope>
    <source>
        <strain evidence="2">CB-2022</strain>
        <tissue evidence="2">Muscle</tissue>
    </source>
</reference>
<evidence type="ECO:0000313" key="3">
    <source>
        <dbReference type="Proteomes" id="UP001239994"/>
    </source>
</evidence>